<evidence type="ECO:0000313" key="2">
    <source>
        <dbReference type="Proteomes" id="UP001239169"/>
    </source>
</evidence>
<evidence type="ECO:0000313" key="1">
    <source>
        <dbReference type="EMBL" id="WGX77565.1"/>
    </source>
</evidence>
<gene>
    <name evidence="1" type="ORF">QJS64_20350</name>
</gene>
<keyword evidence="1" id="KW-0614">Plasmid</keyword>
<proteinExistence type="predicted"/>
<accession>A0ABY8R7Z6</accession>
<organism evidence="1 2">
    <name type="scientific">Paraclostridium bifermentans</name>
    <name type="common">Clostridium bifermentans</name>
    <dbReference type="NCBI Taxonomy" id="1490"/>
    <lineage>
        <taxon>Bacteria</taxon>
        <taxon>Bacillati</taxon>
        <taxon>Bacillota</taxon>
        <taxon>Clostridia</taxon>
        <taxon>Peptostreptococcales</taxon>
        <taxon>Peptostreptococcaceae</taxon>
        <taxon>Paraclostridium</taxon>
    </lineage>
</organism>
<geneLocation type="plasmid" evidence="1 2">
    <name>unnamed4</name>
</geneLocation>
<dbReference type="Proteomes" id="UP001239169">
    <property type="component" value="Plasmid unnamed4"/>
</dbReference>
<sequence>MEKDEIIELINIATELKKINNNDFFIIKGMIIERNSNKKDCD</sequence>
<dbReference type="EMBL" id="CP124689">
    <property type="protein sequence ID" value="WGX77565.1"/>
    <property type="molecule type" value="Genomic_DNA"/>
</dbReference>
<reference evidence="1 2" key="1">
    <citation type="submission" date="2023-04" db="EMBL/GenBank/DDBJ databases">
        <title>Bacteria Genome Submission.</title>
        <authorList>
            <person name="Isaac P."/>
        </authorList>
    </citation>
    <scope>NUCLEOTIDE SEQUENCE [LARGE SCALE GENOMIC DNA]</scope>
    <source>
        <strain evidence="1 2">SampleS7P1</strain>
        <plasmid evidence="1 2">unnamed4</plasmid>
    </source>
</reference>
<keyword evidence="2" id="KW-1185">Reference proteome</keyword>
<protein>
    <submittedName>
        <fullName evidence="1">Uncharacterized protein</fullName>
    </submittedName>
</protein>
<name>A0ABY8R7Z6_PARBF</name>